<dbReference type="InterPro" id="IPR029063">
    <property type="entry name" value="SAM-dependent_MTases_sf"/>
</dbReference>
<dbReference type="PANTHER" id="PTHR43712">
    <property type="entry name" value="PUTATIVE (AFU_ORTHOLOGUE AFUA_4G14580)-RELATED"/>
    <property type="match status" value="1"/>
</dbReference>
<evidence type="ECO:0000259" key="5">
    <source>
        <dbReference type="Pfam" id="PF00891"/>
    </source>
</evidence>
<dbReference type="GO" id="GO:0032259">
    <property type="term" value="P:methylation"/>
    <property type="evidence" value="ECO:0007669"/>
    <property type="project" value="UniProtKB-KW"/>
</dbReference>
<dbReference type="GO" id="GO:0008171">
    <property type="term" value="F:O-methyltransferase activity"/>
    <property type="evidence" value="ECO:0007669"/>
    <property type="project" value="InterPro"/>
</dbReference>
<accession>A0A653A270</accession>
<dbReference type="InterPro" id="IPR012967">
    <property type="entry name" value="COMT_dimerisation"/>
</dbReference>
<dbReference type="InterPro" id="IPR016461">
    <property type="entry name" value="COMT-like"/>
</dbReference>
<protein>
    <submittedName>
        <fullName evidence="7">O-methyltransferase</fullName>
    </submittedName>
</protein>
<dbReference type="InterPro" id="IPR001077">
    <property type="entry name" value="COMT_C"/>
</dbReference>
<dbReference type="AlphaFoldDB" id="A0A653A270"/>
<proteinExistence type="predicted"/>
<keyword evidence="3" id="KW-0949">S-adenosyl-L-methionine</keyword>
<evidence type="ECO:0000259" key="6">
    <source>
        <dbReference type="Pfam" id="PF08100"/>
    </source>
</evidence>
<dbReference type="PIRSF" id="PIRSF005739">
    <property type="entry name" value="O-mtase"/>
    <property type="match status" value="1"/>
</dbReference>
<dbReference type="PROSITE" id="PS51683">
    <property type="entry name" value="SAM_OMT_II"/>
    <property type="match status" value="1"/>
</dbReference>
<evidence type="ECO:0000256" key="3">
    <source>
        <dbReference type="ARBA" id="ARBA00022691"/>
    </source>
</evidence>
<name>A0A653A270_UNCDX</name>
<gene>
    <name evidence="7" type="ORF">TRIP_B200244</name>
</gene>
<dbReference type="InterPro" id="IPR036390">
    <property type="entry name" value="WH_DNA-bd_sf"/>
</dbReference>
<sequence length="332" mass="37031">MKGREHWTPGRILGVSGAYWQGCALQTAVKLKVFSWLEDEGATAEGLAERHRVNRRALTYLLNALAAMGLVEKEGVSYRCTDEARRFLVEDSSEYIGHMVMHHHFLVEPWSRLDEAVRTGRPTRRQGLREGLERESFLMGMFNLAMGIAPDLVKRIDLMGHSRLIDIGGGPGTYAIHFCLQNQNLRAVVFDLPDSRPFAEQTIARFGVQDRVRFAPGDYHSDPIAGSYDAAWLSHILHAEGPEGAARIVAKAVKALEPGGLLFIHEFIMNQNFDGPLFPALFALNMLVNTSEGRSYGQKEIRDIMADAGLGNIERLDFKGPNESGIMRGERL</sequence>
<dbReference type="GO" id="GO:0046983">
    <property type="term" value="F:protein dimerization activity"/>
    <property type="evidence" value="ECO:0007669"/>
    <property type="project" value="InterPro"/>
</dbReference>
<dbReference type="PANTHER" id="PTHR43712:SF2">
    <property type="entry name" value="O-METHYLTRANSFERASE CICE"/>
    <property type="match status" value="1"/>
</dbReference>
<dbReference type="Gene3D" id="3.40.50.150">
    <property type="entry name" value="Vaccinia Virus protein VP39"/>
    <property type="match status" value="1"/>
</dbReference>
<dbReference type="SUPFAM" id="SSF46785">
    <property type="entry name" value="Winged helix' DNA-binding domain"/>
    <property type="match status" value="1"/>
</dbReference>
<evidence type="ECO:0000256" key="2">
    <source>
        <dbReference type="ARBA" id="ARBA00022679"/>
    </source>
</evidence>
<dbReference type="Pfam" id="PF08100">
    <property type="entry name" value="Dimerisation"/>
    <property type="match status" value="1"/>
</dbReference>
<dbReference type="CDD" id="cd02440">
    <property type="entry name" value="AdoMet_MTases"/>
    <property type="match status" value="1"/>
</dbReference>
<feature type="domain" description="O-methyltransferase C-terminal" evidence="5">
    <location>
        <begin position="129"/>
        <end position="309"/>
    </location>
</feature>
<organism evidence="7">
    <name type="scientific">Uncultured Desulfatiglans sp</name>
    <dbReference type="NCBI Taxonomy" id="1748965"/>
    <lineage>
        <taxon>Bacteria</taxon>
        <taxon>Pseudomonadati</taxon>
        <taxon>Thermodesulfobacteriota</taxon>
        <taxon>Desulfobacteria</taxon>
        <taxon>Desulfatiglandales</taxon>
        <taxon>Desulfatiglandaceae</taxon>
        <taxon>Desulfatiglans</taxon>
        <taxon>environmental samples</taxon>
    </lineage>
</organism>
<feature type="domain" description="O-methyltransferase dimerisation" evidence="6">
    <location>
        <begin position="18"/>
        <end position="89"/>
    </location>
</feature>
<dbReference type="Pfam" id="PF00891">
    <property type="entry name" value="Methyltransf_2"/>
    <property type="match status" value="1"/>
</dbReference>
<keyword evidence="1 7" id="KW-0489">Methyltransferase</keyword>
<dbReference type="SUPFAM" id="SSF53335">
    <property type="entry name" value="S-adenosyl-L-methionine-dependent methyltransferases"/>
    <property type="match status" value="1"/>
</dbReference>
<reference evidence="7" key="1">
    <citation type="submission" date="2018-07" db="EMBL/GenBank/DDBJ databases">
        <authorList>
            <consortium name="Genoscope - CEA"/>
            <person name="William W."/>
        </authorList>
    </citation>
    <scope>NUCLEOTIDE SEQUENCE</scope>
    <source>
        <strain evidence="7">IK1</strain>
    </source>
</reference>
<dbReference type="Gene3D" id="1.10.10.10">
    <property type="entry name" value="Winged helix-like DNA-binding domain superfamily/Winged helix DNA-binding domain"/>
    <property type="match status" value="1"/>
</dbReference>
<evidence type="ECO:0000256" key="1">
    <source>
        <dbReference type="ARBA" id="ARBA00022603"/>
    </source>
</evidence>
<dbReference type="InterPro" id="IPR036388">
    <property type="entry name" value="WH-like_DNA-bd_sf"/>
</dbReference>
<keyword evidence="2 7" id="KW-0808">Transferase</keyword>
<evidence type="ECO:0000313" key="7">
    <source>
        <dbReference type="EMBL" id="VBB42104.1"/>
    </source>
</evidence>
<feature type="active site" description="Proton acceptor" evidence="4">
    <location>
        <position position="238"/>
    </location>
</feature>
<dbReference type="EMBL" id="UPXX01000013">
    <property type="protein sequence ID" value="VBB42104.1"/>
    <property type="molecule type" value="Genomic_DNA"/>
</dbReference>
<evidence type="ECO:0000256" key="4">
    <source>
        <dbReference type="PIRSR" id="PIRSR005739-1"/>
    </source>
</evidence>